<dbReference type="Pfam" id="PF03869">
    <property type="entry name" value="Arc"/>
    <property type="match status" value="1"/>
</dbReference>
<organism evidence="2 3">
    <name type="scientific">Brenneria alni</name>
    <dbReference type="NCBI Taxonomy" id="71656"/>
    <lineage>
        <taxon>Bacteria</taxon>
        <taxon>Pseudomonadati</taxon>
        <taxon>Pseudomonadota</taxon>
        <taxon>Gammaproteobacteria</taxon>
        <taxon>Enterobacterales</taxon>
        <taxon>Pectobacteriaceae</taxon>
        <taxon>Brenneria</taxon>
    </lineage>
</organism>
<gene>
    <name evidence="2" type="ORF">BIY29_05365</name>
</gene>
<reference evidence="2 3" key="1">
    <citation type="submission" date="2016-09" db="EMBL/GenBank/DDBJ databases">
        <authorList>
            <person name="Doonan J."/>
            <person name="Pachebat J.A."/>
            <person name="Golyshin P.N."/>
            <person name="Denman S."/>
            <person name="Mcdonald J.E."/>
        </authorList>
    </citation>
    <scope>NUCLEOTIDE SEQUENCE [LARGE SCALE GENOMIC DNA]</scope>
    <source>
        <strain evidence="2 3">NCPPB 3934</strain>
    </source>
</reference>
<comment type="caution">
    <text evidence="2">The sequence shown here is derived from an EMBL/GenBank/DDBJ whole genome shotgun (WGS) entry which is preliminary data.</text>
</comment>
<evidence type="ECO:0000259" key="1">
    <source>
        <dbReference type="Pfam" id="PF03869"/>
    </source>
</evidence>
<dbReference type="GO" id="GO:0043565">
    <property type="term" value="F:sequence-specific DNA binding"/>
    <property type="evidence" value="ECO:0007669"/>
    <property type="project" value="UniProtKB-ARBA"/>
</dbReference>
<dbReference type="Gene3D" id="1.10.1220.10">
    <property type="entry name" value="Met repressor-like"/>
    <property type="match status" value="1"/>
</dbReference>
<evidence type="ECO:0000313" key="3">
    <source>
        <dbReference type="Proteomes" id="UP000285648"/>
    </source>
</evidence>
<dbReference type="RefSeq" id="WP_121574157.1">
    <property type="nucleotide sequence ID" value="NZ_MJLZ01000008.1"/>
</dbReference>
<feature type="domain" description="Arc-like DNA binding" evidence="1">
    <location>
        <begin position="2"/>
        <end position="42"/>
    </location>
</feature>
<evidence type="ECO:0000313" key="2">
    <source>
        <dbReference type="EMBL" id="RLM26490.1"/>
    </source>
</evidence>
<dbReference type="Proteomes" id="UP000285648">
    <property type="component" value="Unassembled WGS sequence"/>
</dbReference>
<dbReference type="InterPro" id="IPR005569">
    <property type="entry name" value="Arc_DNA-bd_dom"/>
</dbReference>
<dbReference type="InterPro" id="IPR010985">
    <property type="entry name" value="Ribbon_hlx_hlx"/>
</dbReference>
<dbReference type="EMBL" id="MJLZ01000008">
    <property type="protein sequence ID" value="RLM26490.1"/>
    <property type="molecule type" value="Genomic_DNA"/>
</dbReference>
<dbReference type="AlphaFoldDB" id="A0A421DQY6"/>
<name>A0A421DQY6_9GAMM</name>
<keyword evidence="3" id="KW-1185">Reference proteome</keyword>
<dbReference type="SUPFAM" id="SSF47598">
    <property type="entry name" value="Ribbon-helix-helix"/>
    <property type="match status" value="1"/>
</dbReference>
<dbReference type="OrthoDB" id="7029768at2"/>
<accession>A0A421DQY6</accession>
<dbReference type="InterPro" id="IPR013321">
    <property type="entry name" value="Arc_rbn_hlx_hlx"/>
</dbReference>
<dbReference type="GO" id="GO:0006355">
    <property type="term" value="P:regulation of DNA-templated transcription"/>
    <property type="evidence" value="ECO:0007669"/>
    <property type="project" value="InterPro"/>
</dbReference>
<protein>
    <recommendedName>
        <fullName evidence="1">Arc-like DNA binding domain-containing protein</fullName>
    </recommendedName>
</protein>
<proteinExistence type="predicted"/>
<sequence>MARTDPQFNVRMPAELKEKLVRMAESRNRSINAEIISAIEAAVQLHELTEGLHGTEYITTTITVKDPRVIEQPDPAHSSEDFLRLMLEKLNDIEKKIDNKE</sequence>